<dbReference type="EMBL" id="JALNTZ010000006">
    <property type="protein sequence ID" value="KAJ3649900.1"/>
    <property type="molecule type" value="Genomic_DNA"/>
</dbReference>
<feature type="compositionally biased region" description="Low complexity" evidence="9">
    <location>
        <begin position="222"/>
        <end position="231"/>
    </location>
</feature>
<evidence type="ECO:0000256" key="9">
    <source>
        <dbReference type="SAM" id="MobiDB-lite"/>
    </source>
</evidence>
<dbReference type="PANTHER" id="PTHR45797:SF3">
    <property type="entry name" value="TRANSCRIPTIONAL REGULATOR ATRX HOMOLOG"/>
    <property type="match status" value="1"/>
</dbReference>
<organism evidence="12 13">
    <name type="scientific">Zophobas morio</name>
    <dbReference type="NCBI Taxonomy" id="2755281"/>
    <lineage>
        <taxon>Eukaryota</taxon>
        <taxon>Metazoa</taxon>
        <taxon>Ecdysozoa</taxon>
        <taxon>Arthropoda</taxon>
        <taxon>Hexapoda</taxon>
        <taxon>Insecta</taxon>
        <taxon>Pterygota</taxon>
        <taxon>Neoptera</taxon>
        <taxon>Endopterygota</taxon>
        <taxon>Coleoptera</taxon>
        <taxon>Polyphaga</taxon>
        <taxon>Cucujiformia</taxon>
        <taxon>Tenebrionidae</taxon>
        <taxon>Zophobas</taxon>
    </lineage>
</organism>
<feature type="region of interest" description="Disordered" evidence="9">
    <location>
        <begin position="260"/>
        <end position="296"/>
    </location>
</feature>
<keyword evidence="6" id="KW-0067">ATP-binding</keyword>
<evidence type="ECO:0000313" key="13">
    <source>
        <dbReference type="Proteomes" id="UP001168821"/>
    </source>
</evidence>
<dbReference type="Pfam" id="PF00176">
    <property type="entry name" value="SNF2-rel_dom"/>
    <property type="match status" value="1"/>
</dbReference>
<evidence type="ECO:0000256" key="5">
    <source>
        <dbReference type="ARBA" id="ARBA00022806"/>
    </source>
</evidence>
<evidence type="ECO:0000256" key="2">
    <source>
        <dbReference type="ARBA" id="ARBA00007025"/>
    </source>
</evidence>
<keyword evidence="3" id="KW-0547">Nucleotide-binding</keyword>
<evidence type="ECO:0000256" key="8">
    <source>
        <dbReference type="ARBA" id="ARBA00023242"/>
    </source>
</evidence>
<evidence type="ECO:0000259" key="10">
    <source>
        <dbReference type="PROSITE" id="PS51192"/>
    </source>
</evidence>
<dbReference type="PANTHER" id="PTHR45797">
    <property type="entry name" value="RAD54-LIKE"/>
    <property type="match status" value="1"/>
</dbReference>
<gene>
    <name evidence="12" type="ORF">Zmor_021617</name>
</gene>
<dbReference type="SMART" id="SM00487">
    <property type="entry name" value="DEXDc"/>
    <property type="match status" value="1"/>
</dbReference>
<dbReference type="PROSITE" id="PS51194">
    <property type="entry name" value="HELICASE_CTER"/>
    <property type="match status" value="1"/>
</dbReference>
<dbReference type="GO" id="GO:0004386">
    <property type="term" value="F:helicase activity"/>
    <property type="evidence" value="ECO:0007669"/>
    <property type="project" value="UniProtKB-KW"/>
</dbReference>
<evidence type="ECO:0008006" key="14">
    <source>
        <dbReference type="Google" id="ProtNLM"/>
    </source>
</evidence>
<evidence type="ECO:0000259" key="11">
    <source>
        <dbReference type="PROSITE" id="PS51194"/>
    </source>
</evidence>
<keyword evidence="8" id="KW-0539">Nucleus</keyword>
<feature type="region of interest" description="Disordered" evidence="9">
    <location>
        <begin position="1108"/>
        <end position="1155"/>
    </location>
</feature>
<dbReference type="InterPro" id="IPR044574">
    <property type="entry name" value="ARIP4-like"/>
</dbReference>
<feature type="compositionally biased region" description="Low complexity" evidence="9">
    <location>
        <begin position="263"/>
        <end position="277"/>
    </location>
</feature>
<comment type="caution">
    <text evidence="12">The sequence shown here is derived from an EMBL/GenBank/DDBJ whole genome shotgun (WGS) entry which is preliminary data.</text>
</comment>
<proteinExistence type="inferred from homology"/>
<feature type="compositionally biased region" description="Polar residues" evidence="9">
    <location>
        <begin position="182"/>
        <end position="203"/>
    </location>
</feature>
<feature type="compositionally biased region" description="Low complexity" evidence="9">
    <location>
        <begin position="1132"/>
        <end position="1141"/>
    </location>
</feature>
<dbReference type="InterPro" id="IPR038718">
    <property type="entry name" value="SNF2-like_sf"/>
</dbReference>
<evidence type="ECO:0000256" key="6">
    <source>
        <dbReference type="ARBA" id="ARBA00022840"/>
    </source>
</evidence>
<feature type="region of interest" description="Disordered" evidence="9">
    <location>
        <begin position="1565"/>
        <end position="1589"/>
    </location>
</feature>
<comment type="similarity">
    <text evidence="2">Belongs to the SNF2/RAD54 helicase family.</text>
</comment>
<feature type="region of interest" description="Disordered" evidence="9">
    <location>
        <begin position="66"/>
        <end position="113"/>
    </location>
</feature>
<evidence type="ECO:0000256" key="7">
    <source>
        <dbReference type="ARBA" id="ARBA00023125"/>
    </source>
</evidence>
<comment type="subcellular location">
    <subcellularLocation>
        <location evidence="1">Nucleus</location>
    </subcellularLocation>
</comment>
<feature type="region of interest" description="Disordered" evidence="9">
    <location>
        <begin position="344"/>
        <end position="721"/>
    </location>
</feature>
<dbReference type="InterPro" id="IPR014001">
    <property type="entry name" value="Helicase_ATP-bd"/>
</dbReference>
<dbReference type="GO" id="GO:0003677">
    <property type="term" value="F:DNA binding"/>
    <property type="evidence" value="ECO:0007669"/>
    <property type="project" value="UniProtKB-KW"/>
</dbReference>
<evidence type="ECO:0000313" key="12">
    <source>
        <dbReference type="EMBL" id="KAJ3649900.1"/>
    </source>
</evidence>
<dbReference type="Gene3D" id="1.20.120.850">
    <property type="entry name" value="SWI2/SNF2 ATPases, N-terminal domain"/>
    <property type="match status" value="1"/>
</dbReference>
<feature type="compositionally biased region" description="Polar residues" evidence="9">
    <location>
        <begin position="75"/>
        <end position="98"/>
    </location>
</feature>
<evidence type="ECO:0000256" key="4">
    <source>
        <dbReference type="ARBA" id="ARBA00022801"/>
    </source>
</evidence>
<feature type="compositionally biased region" description="Basic and acidic residues" evidence="9">
    <location>
        <begin position="660"/>
        <end position="673"/>
    </location>
</feature>
<dbReference type="GO" id="GO:0005634">
    <property type="term" value="C:nucleus"/>
    <property type="evidence" value="ECO:0007669"/>
    <property type="project" value="UniProtKB-SubCell"/>
</dbReference>
<dbReference type="CDD" id="cd18793">
    <property type="entry name" value="SF2_C_SNF"/>
    <property type="match status" value="1"/>
</dbReference>
<name>A0AA38I6F1_9CUCU</name>
<dbReference type="GO" id="GO:0005524">
    <property type="term" value="F:ATP binding"/>
    <property type="evidence" value="ECO:0007669"/>
    <property type="project" value="UniProtKB-KW"/>
</dbReference>
<reference evidence="12" key="1">
    <citation type="journal article" date="2023" name="G3 (Bethesda)">
        <title>Whole genome assemblies of Zophobas morio and Tenebrio molitor.</title>
        <authorList>
            <person name="Kaur S."/>
            <person name="Stinson S.A."/>
            <person name="diCenzo G.C."/>
        </authorList>
    </citation>
    <scope>NUCLEOTIDE SEQUENCE</scope>
    <source>
        <strain evidence="12">QUZm001</strain>
    </source>
</reference>
<dbReference type="Gene3D" id="3.40.50.300">
    <property type="entry name" value="P-loop containing nucleotide triphosphate hydrolases"/>
    <property type="match status" value="2"/>
</dbReference>
<dbReference type="Proteomes" id="UP001168821">
    <property type="component" value="Unassembled WGS sequence"/>
</dbReference>
<keyword evidence="5" id="KW-0347">Helicase</keyword>
<dbReference type="InterPro" id="IPR000330">
    <property type="entry name" value="SNF2_N"/>
</dbReference>
<dbReference type="InterPro" id="IPR001650">
    <property type="entry name" value="Helicase_C-like"/>
</dbReference>
<keyword evidence="7" id="KW-0238">DNA-binding</keyword>
<feature type="compositionally biased region" description="Basic and acidic residues" evidence="9">
    <location>
        <begin position="377"/>
        <end position="387"/>
    </location>
</feature>
<evidence type="ECO:0000256" key="3">
    <source>
        <dbReference type="ARBA" id="ARBA00022741"/>
    </source>
</evidence>
<feature type="compositionally biased region" description="Basic and acidic residues" evidence="9">
    <location>
        <begin position="527"/>
        <end position="570"/>
    </location>
</feature>
<keyword evidence="13" id="KW-1185">Reference proteome</keyword>
<keyword evidence="4" id="KW-0378">Hydrolase</keyword>
<feature type="domain" description="Helicase ATP-binding" evidence="10">
    <location>
        <begin position="793"/>
        <end position="979"/>
    </location>
</feature>
<feature type="region of interest" description="Disordered" evidence="9">
    <location>
        <begin position="157"/>
        <end position="243"/>
    </location>
</feature>
<dbReference type="GO" id="GO:0016887">
    <property type="term" value="F:ATP hydrolysis activity"/>
    <property type="evidence" value="ECO:0007669"/>
    <property type="project" value="InterPro"/>
</dbReference>
<dbReference type="SMART" id="SM00490">
    <property type="entry name" value="HELICc"/>
    <property type="match status" value="1"/>
</dbReference>
<feature type="compositionally biased region" description="Basic and acidic residues" evidence="9">
    <location>
        <begin position="448"/>
        <end position="496"/>
    </location>
</feature>
<feature type="domain" description="Helicase C-terminal" evidence="11">
    <location>
        <begin position="1206"/>
        <end position="1386"/>
    </location>
</feature>
<protein>
    <recommendedName>
        <fullName evidence="14">Transcriptional regulator ATRX-like protein</fullName>
    </recommendedName>
</protein>
<accession>A0AA38I6F1</accession>
<dbReference type="Pfam" id="PF00271">
    <property type="entry name" value="Helicase_C"/>
    <property type="match status" value="1"/>
</dbReference>
<feature type="compositionally biased region" description="Basic and acidic residues" evidence="9">
    <location>
        <begin position="712"/>
        <end position="721"/>
    </location>
</feature>
<dbReference type="InterPro" id="IPR049730">
    <property type="entry name" value="SNF2/RAD54-like_C"/>
</dbReference>
<dbReference type="PROSITE" id="PS51192">
    <property type="entry name" value="HELICASE_ATP_BIND_1"/>
    <property type="match status" value="1"/>
</dbReference>
<sequence>MSKEFLFDVLEKFAQVTSIIVETSKIKDDLDKNLLDEHLKDILERTKAQVENLFEHATSVKEFFDKHEKQEKSADSNTNVGANSSEDSDTLNSGVTTNKDIKSENEEINSTEVQNPKPLIKLVDIKKLVEPRTLIKQDSRKHTKNIELAETVVISSSSEDERATHKTTKTKTTVSKSGIRASANSHISSTHSRSAANVQSTRSPRGIRRKAAEETIKKNKISLQVHSSSDSDSSEDEVLLSKSHRIKNGNTKKATELEKVTLSDTSDNSSDISSVASSRHKKDKQKKDKNVTTQNTSVADWKKDPKFNFNCYVKIVRVPCEKLKEYYLEKLDLLQINKMRDLTALKKKRRRSHSANSSGNDSKSEKRPKRKQISKPVNKEDTDKSDSDDNVANLEAGNDKGASPAPVPDISSNLAQSKLVEDMAEDALNLLNSDKEDDKEEENATAASDKETPLDASKESDKEKETPDTSNKEKENEKEKQDVPEKDSDKETDKPNSENVPNEEGDKQKAEEQLPLTSNETSEELATPEKKGDEENDKDKDKDNKCDDAKNSTSDKNEDQSEKEADEKDAALNSEEEKENREKSKAKKAWKKDKLLTTKLSSSDSEAEAEKVKKKKEKMQEEGTSLKKRRKKKAILSDSDSDNKKDSADDFQPESSSSSESEKEEKEKEPEKPKSRKRVKRVRDSSEDDEEKSTRKQIRNIWGRDSLAETTKQAEAEEKERKARIAEKQKKYNLVYEGNSQKNATVDKVVLDFDEKNNVELLKVDDQLVTKLKPHQASGVQFMWDACFESLERAKSTTGSGCILAHCMGLGKTLQVITLAHTLLINNEETKVKKVLVVSPLNTVLNWVNEFKQWLPDNDDFEIFELVSFKQNYERQYQIKTWHNCGGVLIIGYDMFRNLSNPDNKRLSKKMRSAFQEALVDPGPDLVICDEGHLLKNEKTNLSIAMNRIKTLRRIVLTGTPLQNNLKEYFCMVQFIKPNLLGTYKEYLNRFVNPITNGQYTDSTPQDLQIMRKRSHVLHKMLDGVVQRRDYSVLEPYLPPKFEYVIFLKLSETQIKLYQHYMNHFAKRNIDGSNRTSFLFVDFQALQRICAHPRVLLDKSIEMKLAKERMDDSEESEGSLKDFINDEDEDSTSSSSNSGSDSENEGKKETGPRKRLTRAAAALAKENGEEVEDVITVEDPQDKEWWQEYCDGDQLDVIIHSSKLFMLFEILKECEQIGDKVLVFSQSLYSLNVIEYFLEKIHDATQNGDTESVGGYTGSWCLGLDYFRLDGSSSCDSRNTWCKTFNEPSNTRARLFLISTKAGGLGINLVAANRVIIFDVSWNPSHDIQSIYRVYRFGQEKPSYIYRFVTLGTMEMKIYERQVTKQAISKRVIDEQQIDRHYNQNDLAELYKFEPNPGERPIPLVPKDVLLGELLQKFEDRIYKYHEHQSLLENKAEECLNEEERKAAWEEFENEKKQRTNYGSNYVRVSNMELALTSIVRRENPSWTEVQIRAMLPTLHAQMQEQVARGDLSLYKRVQQEIQLLQALQTQRVKDQFYQQQMLRALQQRSVNYTGWVNQFMNQTQMPGTSRTHPAPSGINTGDVIDLND</sequence>
<dbReference type="InterPro" id="IPR027417">
    <property type="entry name" value="P-loop_NTPase"/>
</dbReference>
<dbReference type="SUPFAM" id="SSF52540">
    <property type="entry name" value="P-loop containing nucleoside triphosphate hydrolases"/>
    <property type="match status" value="2"/>
</dbReference>
<dbReference type="Gene3D" id="3.40.50.10810">
    <property type="entry name" value="Tandem AAA-ATPase domain"/>
    <property type="match status" value="1"/>
</dbReference>
<evidence type="ECO:0000256" key="1">
    <source>
        <dbReference type="ARBA" id="ARBA00004123"/>
    </source>
</evidence>